<dbReference type="InterPro" id="IPR003593">
    <property type="entry name" value="AAA+_ATPase"/>
</dbReference>
<feature type="domain" description="SF4 helicase" evidence="2">
    <location>
        <begin position="158"/>
        <end position="426"/>
    </location>
</feature>
<dbReference type="InterPro" id="IPR007694">
    <property type="entry name" value="DNA_helicase_DnaB-like_C"/>
</dbReference>
<dbReference type="RefSeq" id="WP_380653398.1">
    <property type="nucleotide sequence ID" value="NZ_JBHRVQ010000001.1"/>
</dbReference>
<evidence type="ECO:0000259" key="2">
    <source>
        <dbReference type="PROSITE" id="PS51199"/>
    </source>
</evidence>
<dbReference type="PANTHER" id="PTHR30153">
    <property type="entry name" value="REPLICATIVE DNA HELICASE DNAB"/>
    <property type="match status" value="1"/>
</dbReference>
<keyword evidence="1" id="KW-0639">Primosome</keyword>
<evidence type="ECO:0000313" key="4">
    <source>
        <dbReference type="Proteomes" id="UP001595637"/>
    </source>
</evidence>
<keyword evidence="4" id="KW-1185">Reference proteome</keyword>
<comment type="caution">
    <text evidence="3">The sequence shown here is derived from an EMBL/GenBank/DDBJ whole genome shotgun (WGS) entry which is preliminary data.</text>
</comment>
<dbReference type="Proteomes" id="UP001595637">
    <property type="component" value="Unassembled WGS sequence"/>
</dbReference>
<organism evidence="3 4">
    <name type="scientific">Salinicoccus sesuvii</name>
    <dbReference type="NCBI Taxonomy" id="868281"/>
    <lineage>
        <taxon>Bacteria</taxon>
        <taxon>Bacillati</taxon>
        <taxon>Bacillota</taxon>
        <taxon>Bacilli</taxon>
        <taxon>Bacillales</taxon>
        <taxon>Staphylococcaceae</taxon>
        <taxon>Salinicoccus</taxon>
    </lineage>
</organism>
<dbReference type="PANTHER" id="PTHR30153:SF2">
    <property type="entry name" value="REPLICATIVE DNA HELICASE"/>
    <property type="match status" value="1"/>
</dbReference>
<dbReference type="Gene3D" id="3.40.50.300">
    <property type="entry name" value="P-loop containing nucleotide triphosphate hydrolases"/>
    <property type="match status" value="1"/>
</dbReference>
<evidence type="ECO:0000256" key="1">
    <source>
        <dbReference type="ARBA" id="ARBA00022515"/>
    </source>
</evidence>
<dbReference type="PROSITE" id="PS51199">
    <property type="entry name" value="SF4_HELICASE"/>
    <property type="match status" value="1"/>
</dbReference>
<dbReference type="InterPro" id="IPR027417">
    <property type="entry name" value="P-loop_NTPase"/>
</dbReference>
<sequence>MNDISRFTEVEYFEKTVLATAFKYQQIRSQFKLEPEHFEDDRHGAIASRLLSDSSFDYKQLISESVKSPATYGDYEFVKQIGFMNPPSEKSFTFDQTQVLEQYKQRELAKTIDDYTRVQSAENRIRLRNRIDQLEKIELSQGIGKLDTLSHIFKSLYEEKDTAVIKTGLNPLDHLITGMEQGQFNLIAARPSMGKTALALQVARNMEEENKNIEILFFSLETTEMNVTQRILSNMTNVNLMKFKQPKEMMTMEDIDKVLSAIELYNESSIKIYDDARLTPNAVRAAASNVPVDKTGVIFIDYIQLMDADTRHREKRHILEEVSRELKVIAKEMNVTIIALSQLSRASDGRQDKRPVLSDLRETGQLEQDANIVAFCYRDDYYFGNGGGQRENGAVDLEIIIAKNKDGPTGTAVATFYKETQRIIGR</sequence>
<gene>
    <name evidence="3" type="ORF">ACFOEO_06610</name>
</gene>
<proteinExistence type="predicted"/>
<dbReference type="EMBL" id="JBHRVQ010000001">
    <property type="protein sequence ID" value="MFC3388236.1"/>
    <property type="molecule type" value="Genomic_DNA"/>
</dbReference>
<dbReference type="Pfam" id="PF03796">
    <property type="entry name" value="DnaB_C"/>
    <property type="match status" value="1"/>
</dbReference>
<name>A0ABV7N574_9STAP</name>
<dbReference type="SMART" id="SM00382">
    <property type="entry name" value="AAA"/>
    <property type="match status" value="1"/>
</dbReference>
<accession>A0ABV7N574</accession>
<protein>
    <submittedName>
        <fullName evidence="3">DnaB-like helicase C-terminal domain-containing protein</fullName>
    </submittedName>
</protein>
<dbReference type="SUPFAM" id="SSF52540">
    <property type="entry name" value="P-loop containing nucleoside triphosphate hydrolases"/>
    <property type="match status" value="1"/>
</dbReference>
<evidence type="ECO:0000313" key="3">
    <source>
        <dbReference type="EMBL" id="MFC3388236.1"/>
    </source>
</evidence>
<reference evidence="4" key="1">
    <citation type="journal article" date="2019" name="Int. J. Syst. Evol. Microbiol.">
        <title>The Global Catalogue of Microorganisms (GCM) 10K type strain sequencing project: providing services to taxonomists for standard genome sequencing and annotation.</title>
        <authorList>
            <consortium name="The Broad Institute Genomics Platform"/>
            <consortium name="The Broad Institute Genome Sequencing Center for Infectious Disease"/>
            <person name="Wu L."/>
            <person name="Ma J."/>
        </authorList>
    </citation>
    <scope>NUCLEOTIDE SEQUENCE [LARGE SCALE GENOMIC DNA]</scope>
    <source>
        <strain evidence="4">CCM 7756</strain>
    </source>
</reference>